<protein>
    <recommendedName>
        <fullName evidence="4">ABC transporter domain-containing protein</fullName>
    </recommendedName>
</protein>
<gene>
    <name evidence="5" type="ORF">S12H4_14404</name>
</gene>
<feature type="non-terminal residue" evidence="5">
    <location>
        <position position="171"/>
    </location>
</feature>
<keyword evidence="3" id="KW-0067">ATP-binding</keyword>
<evidence type="ECO:0000256" key="3">
    <source>
        <dbReference type="ARBA" id="ARBA00022840"/>
    </source>
</evidence>
<dbReference type="PANTHER" id="PTHR42939:SF1">
    <property type="entry name" value="ABC TRANSPORTER ATP-BINDING PROTEIN ALBC-RELATED"/>
    <property type="match status" value="1"/>
</dbReference>
<dbReference type="SUPFAM" id="SSF52540">
    <property type="entry name" value="P-loop containing nucleoside triphosphate hydrolases"/>
    <property type="match status" value="1"/>
</dbReference>
<dbReference type="AlphaFoldDB" id="X1RMC6"/>
<dbReference type="InterPro" id="IPR003439">
    <property type="entry name" value="ABC_transporter-like_ATP-bd"/>
</dbReference>
<dbReference type="GO" id="GO:0016887">
    <property type="term" value="F:ATP hydrolysis activity"/>
    <property type="evidence" value="ECO:0007669"/>
    <property type="project" value="InterPro"/>
</dbReference>
<dbReference type="CDD" id="cd03230">
    <property type="entry name" value="ABC_DR_subfamily_A"/>
    <property type="match status" value="1"/>
</dbReference>
<organism evidence="5">
    <name type="scientific">marine sediment metagenome</name>
    <dbReference type="NCBI Taxonomy" id="412755"/>
    <lineage>
        <taxon>unclassified sequences</taxon>
        <taxon>metagenomes</taxon>
        <taxon>ecological metagenomes</taxon>
    </lineage>
</organism>
<dbReference type="Pfam" id="PF00005">
    <property type="entry name" value="ABC_tran"/>
    <property type="match status" value="1"/>
</dbReference>
<dbReference type="Gene3D" id="3.40.50.300">
    <property type="entry name" value="P-loop containing nucleotide triphosphate hydrolases"/>
    <property type="match status" value="1"/>
</dbReference>
<dbReference type="PANTHER" id="PTHR42939">
    <property type="entry name" value="ABC TRANSPORTER ATP-BINDING PROTEIN ALBC-RELATED"/>
    <property type="match status" value="1"/>
</dbReference>
<evidence type="ECO:0000313" key="5">
    <source>
        <dbReference type="EMBL" id="GAI81798.1"/>
    </source>
</evidence>
<dbReference type="InterPro" id="IPR051782">
    <property type="entry name" value="ABC_Transporter_VariousFunc"/>
</dbReference>
<evidence type="ECO:0000256" key="2">
    <source>
        <dbReference type="ARBA" id="ARBA00022741"/>
    </source>
</evidence>
<comment type="caution">
    <text evidence="5">The sequence shown here is derived from an EMBL/GenBank/DDBJ whole genome shotgun (WGS) entry which is preliminary data.</text>
</comment>
<dbReference type="GO" id="GO:0005524">
    <property type="term" value="F:ATP binding"/>
    <property type="evidence" value="ECO:0007669"/>
    <property type="project" value="UniProtKB-KW"/>
</dbReference>
<keyword evidence="2" id="KW-0547">Nucleotide-binding</keyword>
<sequence>MIEIRNVSRTFDGKVAVDSLTLKINPGSIFACVGPNGAGKTTTIRMLIGLLLPTTGTISVCGHDIVADAVRAKRHVGYIPDQPFLYDKLTAREFMTFVGKIYLMEPSAIQRKIDEFAELFEMTPYLDELCESHSHGMKQRVVLSAALMHDPRVIVVDEPMVGLDPAGARLV</sequence>
<name>X1RMC6_9ZZZZ</name>
<evidence type="ECO:0000256" key="1">
    <source>
        <dbReference type="ARBA" id="ARBA00022448"/>
    </source>
</evidence>
<accession>X1RMC6</accession>
<dbReference type="PROSITE" id="PS50893">
    <property type="entry name" value="ABC_TRANSPORTER_2"/>
    <property type="match status" value="1"/>
</dbReference>
<dbReference type="InterPro" id="IPR027417">
    <property type="entry name" value="P-loop_NTPase"/>
</dbReference>
<evidence type="ECO:0000259" key="4">
    <source>
        <dbReference type="PROSITE" id="PS50893"/>
    </source>
</evidence>
<keyword evidence="1" id="KW-0813">Transport</keyword>
<proteinExistence type="predicted"/>
<dbReference type="EMBL" id="BARW01006866">
    <property type="protein sequence ID" value="GAI81798.1"/>
    <property type="molecule type" value="Genomic_DNA"/>
</dbReference>
<feature type="domain" description="ABC transporter" evidence="4">
    <location>
        <begin position="2"/>
        <end position="171"/>
    </location>
</feature>
<reference evidence="5" key="1">
    <citation type="journal article" date="2014" name="Front. Microbiol.">
        <title>High frequency of phylogenetically diverse reductive dehalogenase-homologous genes in deep subseafloor sedimentary metagenomes.</title>
        <authorList>
            <person name="Kawai M."/>
            <person name="Futagami T."/>
            <person name="Toyoda A."/>
            <person name="Takaki Y."/>
            <person name="Nishi S."/>
            <person name="Hori S."/>
            <person name="Arai W."/>
            <person name="Tsubouchi T."/>
            <person name="Morono Y."/>
            <person name="Uchiyama I."/>
            <person name="Ito T."/>
            <person name="Fujiyama A."/>
            <person name="Inagaki F."/>
            <person name="Takami H."/>
        </authorList>
    </citation>
    <scope>NUCLEOTIDE SEQUENCE</scope>
    <source>
        <strain evidence="5">Expedition CK06-06</strain>
    </source>
</reference>